<dbReference type="Proteomes" id="UP000604475">
    <property type="component" value="Unassembled WGS sequence"/>
</dbReference>
<name>A0A937USU1_9ACTN</name>
<dbReference type="InterPro" id="IPR036397">
    <property type="entry name" value="RNaseH_sf"/>
</dbReference>
<keyword evidence="2" id="KW-1185">Reference proteome</keyword>
<accession>A0A937USU1</accession>
<dbReference type="RefSeq" id="WP_203006090.1">
    <property type="nucleotide sequence ID" value="NZ_JADWYU010000028.1"/>
</dbReference>
<reference evidence="1" key="1">
    <citation type="submission" date="2020-12" db="EMBL/GenBank/DDBJ databases">
        <title>Genomic characterization of non-nitrogen-fixing Frankia strains.</title>
        <authorList>
            <person name="Carlos-Shanley C."/>
            <person name="Guerra T."/>
            <person name="Hahn D."/>
        </authorList>
    </citation>
    <scope>NUCLEOTIDE SEQUENCE</scope>
    <source>
        <strain evidence="1">CN6</strain>
    </source>
</reference>
<dbReference type="GO" id="GO:0003676">
    <property type="term" value="F:nucleic acid binding"/>
    <property type="evidence" value="ECO:0007669"/>
    <property type="project" value="InterPro"/>
</dbReference>
<evidence type="ECO:0000313" key="1">
    <source>
        <dbReference type="EMBL" id="MBL7632867.1"/>
    </source>
</evidence>
<evidence type="ECO:0008006" key="3">
    <source>
        <dbReference type="Google" id="ProtNLM"/>
    </source>
</evidence>
<dbReference type="Gene3D" id="3.30.420.10">
    <property type="entry name" value="Ribonuclease H-like superfamily/Ribonuclease H"/>
    <property type="match status" value="1"/>
</dbReference>
<comment type="caution">
    <text evidence="1">The sequence shown here is derived from an EMBL/GenBank/DDBJ whole genome shotgun (WGS) entry which is preliminary data.</text>
</comment>
<gene>
    <name evidence="1" type="ORF">I7412_38075</name>
</gene>
<protein>
    <recommendedName>
        <fullName evidence="3">Integrase catalytic domain-containing protein</fullName>
    </recommendedName>
</protein>
<proteinExistence type="predicted"/>
<dbReference type="AlphaFoldDB" id="A0A937USU1"/>
<dbReference type="InterPro" id="IPR012337">
    <property type="entry name" value="RNaseH-like_sf"/>
</dbReference>
<sequence>MAWVTQQARKLTYQLGDSHGGPYRFLIRDRDTKFVAGCDDVFADESIRILKTPVRAPRANAYAERWIRTVRRGAWTGP</sequence>
<dbReference type="EMBL" id="JAEACQ010000354">
    <property type="protein sequence ID" value="MBL7632867.1"/>
    <property type="molecule type" value="Genomic_DNA"/>
</dbReference>
<organism evidence="1 2">
    <name type="scientific">Frankia nepalensis</name>
    <dbReference type="NCBI Taxonomy" id="1836974"/>
    <lineage>
        <taxon>Bacteria</taxon>
        <taxon>Bacillati</taxon>
        <taxon>Actinomycetota</taxon>
        <taxon>Actinomycetes</taxon>
        <taxon>Frankiales</taxon>
        <taxon>Frankiaceae</taxon>
        <taxon>Frankia</taxon>
    </lineage>
</organism>
<evidence type="ECO:0000313" key="2">
    <source>
        <dbReference type="Proteomes" id="UP000604475"/>
    </source>
</evidence>
<dbReference type="SUPFAM" id="SSF53098">
    <property type="entry name" value="Ribonuclease H-like"/>
    <property type="match status" value="1"/>
</dbReference>